<dbReference type="EMBL" id="JAFEMO010000007">
    <property type="protein sequence ID" value="KAH7568243.1"/>
    <property type="molecule type" value="Genomic_DNA"/>
</dbReference>
<evidence type="ECO:0000256" key="2">
    <source>
        <dbReference type="ARBA" id="ARBA00005982"/>
    </source>
</evidence>
<comment type="subcellular location">
    <subcellularLocation>
        <location evidence="1">Membrane</location>
        <topology evidence="1">Multi-pass membrane protein</topology>
    </subcellularLocation>
</comment>
<comment type="caution">
    <text evidence="7">The sequence shown here is derived from an EMBL/GenBank/DDBJ whole genome shotgun (WGS) entry which is preliminary data.</text>
</comment>
<dbReference type="Pfam" id="PF00854">
    <property type="entry name" value="PTR2"/>
    <property type="match status" value="1"/>
</dbReference>
<sequence>MVAFGQGGGRPCVQAFGADNLVADLLGRAVAFGILCAMMASAMVVFMLGNKSYGHSARRKTKNGEQNPLARMGGLFVAAFKNWKSSANLFLNKALLATSSENGKLCSVTDVEEAKQLLRLIPIWTTVSAYTMVYAQPNTSFTKQELQWTEQFSLAYKFLQLHFNSALALPLFSSFQSMTAFSFR</sequence>
<organism evidence="7 8">
    <name type="scientific">Xanthoceras sorbifolium</name>
    <dbReference type="NCBI Taxonomy" id="99658"/>
    <lineage>
        <taxon>Eukaryota</taxon>
        <taxon>Viridiplantae</taxon>
        <taxon>Streptophyta</taxon>
        <taxon>Embryophyta</taxon>
        <taxon>Tracheophyta</taxon>
        <taxon>Spermatophyta</taxon>
        <taxon>Magnoliopsida</taxon>
        <taxon>eudicotyledons</taxon>
        <taxon>Gunneridae</taxon>
        <taxon>Pentapetalae</taxon>
        <taxon>rosids</taxon>
        <taxon>malvids</taxon>
        <taxon>Sapindales</taxon>
        <taxon>Sapindaceae</taxon>
        <taxon>Xanthoceroideae</taxon>
        <taxon>Xanthoceras</taxon>
    </lineage>
</organism>
<feature type="transmembrane region" description="Helical" evidence="6">
    <location>
        <begin position="29"/>
        <end position="49"/>
    </location>
</feature>
<evidence type="ECO:0008006" key="9">
    <source>
        <dbReference type="Google" id="ProtNLM"/>
    </source>
</evidence>
<comment type="similarity">
    <text evidence="2">Belongs to the major facilitator superfamily. Proton-dependent oligopeptide transporter (POT/PTR) (TC 2.A.17) family.</text>
</comment>
<gene>
    <name evidence="7" type="ORF">JRO89_XS07G0265500</name>
</gene>
<evidence type="ECO:0000256" key="3">
    <source>
        <dbReference type="ARBA" id="ARBA00022692"/>
    </source>
</evidence>
<accession>A0ABQ8HV62</accession>
<evidence type="ECO:0000313" key="7">
    <source>
        <dbReference type="EMBL" id="KAH7568243.1"/>
    </source>
</evidence>
<keyword evidence="3 6" id="KW-0812">Transmembrane</keyword>
<evidence type="ECO:0000313" key="8">
    <source>
        <dbReference type="Proteomes" id="UP000827721"/>
    </source>
</evidence>
<reference evidence="7 8" key="1">
    <citation type="submission" date="2021-02" db="EMBL/GenBank/DDBJ databases">
        <title>Plant Genome Project.</title>
        <authorList>
            <person name="Zhang R.-G."/>
        </authorList>
    </citation>
    <scope>NUCLEOTIDE SEQUENCE [LARGE SCALE GENOMIC DNA]</scope>
    <source>
        <tissue evidence="7">Leaves</tissue>
    </source>
</reference>
<dbReference type="InterPro" id="IPR000109">
    <property type="entry name" value="POT_fam"/>
</dbReference>
<name>A0ABQ8HV62_9ROSI</name>
<evidence type="ECO:0000256" key="4">
    <source>
        <dbReference type="ARBA" id="ARBA00022989"/>
    </source>
</evidence>
<dbReference type="InterPro" id="IPR036259">
    <property type="entry name" value="MFS_trans_sf"/>
</dbReference>
<dbReference type="PANTHER" id="PTHR11654">
    <property type="entry name" value="OLIGOPEPTIDE TRANSPORTER-RELATED"/>
    <property type="match status" value="1"/>
</dbReference>
<keyword evidence="8" id="KW-1185">Reference proteome</keyword>
<proteinExistence type="inferred from homology"/>
<protein>
    <recommendedName>
        <fullName evidence="9">CASP-like protein</fullName>
    </recommendedName>
</protein>
<evidence type="ECO:0000256" key="1">
    <source>
        <dbReference type="ARBA" id="ARBA00004141"/>
    </source>
</evidence>
<evidence type="ECO:0000256" key="5">
    <source>
        <dbReference type="ARBA" id="ARBA00023136"/>
    </source>
</evidence>
<keyword evidence="5 6" id="KW-0472">Membrane</keyword>
<dbReference type="Proteomes" id="UP000827721">
    <property type="component" value="Unassembled WGS sequence"/>
</dbReference>
<dbReference type="Gene3D" id="1.20.1250.20">
    <property type="entry name" value="MFS general substrate transporter like domains"/>
    <property type="match status" value="1"/>
</dbReference>
<keyword evidence="4 6" id="KW-1133">Transmembrane helix</keyword>
<evidence type="ECO:0000256" key="6">
    <source>
        <dbReference type="SAM" id="Phobius"/>
    </source>
</evidence>